<evidence type="ECO:0000259" key="6">
    <source>
        <dbReference type="Pfam" id="PF01509"/>
    </source>
</evidence>
<organism evidence="7 8">
    <name type="scientific">Veillonella montpellierensis DNF00314</name>
    <dbReference type="NCBI Taxonomy" id="1401067"/>
    <lineage>
        <taxon>Bacteria</taxon>
        <taxon>Bacillati</taxon>
        <taxon>Bacillota</taxon>
        <taxon>Negativicutes</taxon>
        <taxon>Veillonellales</taxon>
        <taxon>Veillonellaceae</taxon>
        <taxon>Veillonella</taxon>
    </lineage>
</organism>
<dbReference type="GO" id="GO:1990481">
    <property type="term" value="P:mRNA pseudouridine synthesis"/>
    <property type="evidence" value="ECO:0007669"/>
    <property type="project" value="TreeGrafter"/>
</dbReference>
<reference evidence="7 8" key="1">
    <citation type="submission" date="2014-07" db="EMBL/GenBank/DDBJ databases">
        <authorList>
            <person name="McCorrison J."/>
            <person name="Sanka R."/>
            <person name="Torralba M."/>
            <person name="Gillis M."/>
            <person name="Haft D.H."/>
            <person name="Methe B."/>
            <person name="Sutton G."/>
            <person name="Nelson K.E."/>
        </authorList>
    </citation>
    <scope>NUCLEOTIDE SEQUENCE [LARGE SCALE GENOMIC DNA]</scope>
    <source>
        <strain evidence="7 8">DNF00314</strain>
    </source>
</reference>
<dbReference type="SUPFAM" id="SSF55120">
    <property type="entry name" value="Pseudouridine synthase"/>
    <property type="match status" value="1"/>
</dbReference>
<proteinExistence type="inferred from homology"/>
<keyword evidence="8" id="KW-1185">Reference proteome</keyword>
<dbReference type="HAMAP" id="MF_01080">
    <property type="entry name" value="TruB_bact"/>
    <property type="match status" value="1"/>
</dbReference>
<dbReference type="PANTHER" id="PTHR13767:SF2">
    <property type="entry name" value="PSEUDOURIDYLATE SYNTHASE TRUB1"/>
    <property type="match status" value="1"/>
</dbReference>
<dbReference type="EC" id="5.4.99.25" evidence="5"/>
<dbReference type="GO" id="GO:0031119">
    <property type="term" value="P:tRNA pseudouridine synthesis"/>
    <property type="evidence" value="ECO:0007669"/>
    <property type="project" value="UniProtKB-UniRule"/>
</dbReference>
<dbReference type="GO" id="GO:0003723">
    <property type="term" value="F:RNA binding"/>
    <property type="evidence" value="ECO:0007669"/>
    <property type="project" value="InterPro"/>
</dbReference>
<dbReference type="InterPro" id="IPR002501">
    <property type="entry name" value="PsdUridine_synth_N"/>
</dbReference>
<evidence type="ECO:0000256" key="1">
    <source>
        <dbReference type="ARBA" id="ARBA00000385"/>
    </source>
</evidence>
<evidence type="ECO:0000256" key="4">
    <source>
        <dbReference type="ARBA" id="ARBA00023235"/>
    </source>
</evidence>
<dbReference type="InterPro" id="IPR020103">
    <property type="entry name" value="PsdUridine_synth_cat_dom_sf"/>
</dbReference>
<dbReference type="NCBIfam" id="TIGR00431">
    <property type="entry name" value="TruB"/>
    <property type="match status" value="1"/>
</dbReference>
<dbReference type="RefSeq" id="WP_038151198.1">
    <property type="nucleotide sequence ID" value="NZ_JRNT01000005.1"/>
</dbReference>
<evidence type="ECO:0000313" key="7">
    <source>
        <dbReference type="EMBL" id="KGF48246.1"/>
    </source>
</evidence>
<dbReference type="EMBL" id="JRNT01000005">
    <property type="protein sequence ID" value="KGF48246.1"/>
    <property type="molecule type" value="Genomic_DNA"/>
</dbReference>
<sequence>MDGVLAFFKPPGITSHDAIGICRRILKERKIGHSGTLDPLAYGVLPIFVGKATRLIEYTNDLEKTYVAEGMFCHFTDTEDSSGVPIESMIKVSNYIPTMKDLETVCHKFLGVSQQRPSSYSAIKVNGVRAYELARAGKTVTLPERTITIFNIQLLAYQYPYFTLRITCSSGTYIRSLLRDIFLQVGIPGTMTQLARTQVGSYKIADTVTAEELMLQTNAALLPVDSCVSFLDTITIDNRELLDLTQGKQLGITKHFAHTQVGRCYRVYSPKGFLGLARRTKDSIKVEKNIFL</sequence>
<dbReference type="GO" id="GO:0160148">
    <property type="term" value="F:tRNA pseudouridine(55) synthase activity"/>
    <property type="evidence" value="ECO:0007669"/>
    <property type="project" value="UniProtKB-EC"/>
</dbReference>
<dbReference type="CDD" id="cd02573">
    <property type="entry name" value="PseudoU_synth_EcTruB"/>
    <property type="match status" value="1"/>
</dbReference>
<dbReference type="Pfam" id="PF01509">
    <property type="entry name" value="TruB_N"/>
    <property type="match status" value="1"/>
</dbReference>
<dbReference type="AlphaFoldDB" id="A0A096ANI2"/>
<keyword evidence="3 5" id="KW-0819">tRNA processing</keyword>
<feature type="domain" description="Pseudouridine synthase II N-terminal" evidence="6">
    <location>
        <begin position="23"/>
        <end position="174"/>
    </location>
</feature>
<keyword evidence="4 5" id="KW-0413">Isomerase</keyword>
<dbReference type="eggNOG" id="COG0130">
    <property type="taxonomic scope" value="Bacteria"/>
</dbReference>
<protein>
    <recommendedName>
        <fullName evidence="5">tRNA pseudouridine synthase B</fullName>
        <ecNumber evidence="5">5.4.99.25</ecNumber>
    </recommendedName>
    <alternativeName>
        <fullName evidence="5">tRNA pseudouridine(55) synthase</fullName>
        <shortName evidence="5">Psi55 synthase</shortName>
    </alternativeName>
    <alternativeName>
        <fullName evidence="5">tRNA pseudouridylate synthase</fullName>
    </alternativeName>
    <alternativeName>
        <fullName evidence="5">tRNA-uridine isomerase</fullName>
    </alternativeName>
</protein>
<dbReference type="Gene3D" id="3.30.2350.10">
    <property type="entry name" value="Pseudouridine synthase"/>
    <property type="match status" value="1"/>
</dbReference>
<evidence type="ECO:0000256" key="2">
    <source>
        <dbReference type="ARBA" id="ARBA00005642"/>
    </source>
</evidence>
<comment type="caution">
    <text evidence="7">The sequence shown here is derived from an EMBL/GenBank/DDBJ whole genome shotgun (WGS) entry which is preliminary data.</text>
</comment>
<feature type="active site" description="Nucleophile" evidence="5">
    <location>
        <position position="38"/>
    </location>
</feature>
<gene>
    <name evidence="5" type="primary">truB</name>
    <name evidence="7" type="ORF">HMPREF0872_01245</name>
</gene>
<dbReference type="Proteomes" id="UP000029628">
    <property type="component" value="Unassembled WGS sequence"/>
</dbReference>
<comment type="catalytic activity">
    <reaction evidence="1 5">
        <text>uridine(55) in tRNA = pseudouridine(55) in tRNA</text>
        <dbReference type="Rhea" id="RHEA:42532"/>
        <dbReference type="Rhea" id="RHEA-COMP:10101"/>
        <dbReference type="Rhea" id="RHEA-COMP:10102"/>
        <dbReference type="ChEBI" id="CHEBI:65314"/>
        <dbReference type="ChEBI" id="CHEBI:65315"/>
        <dbReference type="EC" id="5.4.99.25"/>
    </reaction>
</comment>
<name>A0A096ANI2_9FIRM</name>
<comment type="function">
    <text evidence="5">Responsible for synthesis of pseudouridine from uracil-55 in the psi GC loop of transfer RNAs.</text>
</comment>
<evidence type="ECO:0000256" key="3">
    <source>
        <dbReference type="ARBA" id="ARBA00022694"/>
    </source>
</evidence>
<evidence type="ECO:0000313" key="8">
    <source>
        <dbReference type="Proteomes" id="UP000029628"/>
    </source>
</evidence>
<accession>A0A096ANI2</accession>
<dbReference type="InterPro" id="IPR014780">
    <property type="entry name" value="tRNA_psdUridine_synth_TruB"/>
</dbReference>
<evidence type="ECO:0000256" key="5">
    <source>
        <dbReference type="HAMAP-Rule" id="MF_01080"/>
    </source>
</evidence>
<comment type="similarity">
    <text evidence="2 5">Belongs to the pseudouridine synthase TruB family. Type 1 subfamily.</text>
</comment>
<dbReference type="PANTHER" id="PTHR13767">
    <property type="entry name" value="TRNA-PSEUDOURIDINE SYNTHASE"/>
    <property type="match status" value="1"/>
</dbReference>